<dbReference type="AlphaFoldDB" id="A0AA38MCA0"/>
<keyword evidence="3" id="KW-1185">Reference proteome</keyword>
<dbReference type="Proteomes" id="UP001168821">
    <property type="component" value="Unassembled WGS sequence"/>
</dbReference>
<comment type="caution">
    <text evidence="2">The sequence shown here is derived from an EMBL/GenBank/DDBJ whole genome shotgun (WGS) entry which is preliminary data.</text>
</comment>
<feature type="region of interest" description="Disordered" evidence="1">
    <location>
        <begin position="1"/>
        <end position="28"/>
    </location>
</feature>
<accession>A0AA38MCA0</accession>
<protein>
    <submittedName>
        <fullName evidence="2">Uncharacterized protein</fullName>
    </submittedName>
</protein>
<gene>
    <name evidence="2" type="ORF">Zmor_017214</name>
</gene>
<evidence type="ECO:0000313" key="3">
    <source>
        <dbReference type="Proteomes" id="UP001168821"/>
    </source>
</evidence>
<reference evidence="2" key="1">
    <citation type="journal article" date="2023" name="G3 (Bethesda)">
        <title>Whole genome assemblies of Zophobas morio and Tenebrio molitor.</title>
        <authorList>
            <person name="Kaur S."/>
            <person name="Stinson S.A."/>
            <person name="diCenzo G.C."/>
        </authorList>
    </citation>
    <scope>NUCLEOTIDE SEQUENCE</scope>
    <source>
        <strain evidence="2">QUZm001</strain>
    </source>
</reference>
<organism evidence="2 3">
    <name type="scientific">Zophobas morio</name>
    <dbReference type="NCBI Taxonomy" id="2755281"/>
    <lineage>
        <taxon>Eukaryota</taxon>
        <taxon>Metazoa</taxon>
        <taxon>Ecdysozoa</taxon>
        <taxon>Arthropoda</taxon>
        <taxon>Hexapoda</taxon>
        <taxon>Insecta</taxon>
        <taxon>Pterygota</taxon>
        <taxon>Neoptera</taxon>
        <taxon>Endopterygota</taxon>
        <taxon>Coleoptera</taxon>
        <taxon>Polyphaga</taxon>
        <taxon>Cucujiformia</taxon>
        <taxon>Tenebrionidae</taxon>
        <taxon>Zophobas</taxon>
    </lineage>
</organism>
<evidence type="ECO:0000313" key="2">
    <source>
        <dbReference type="EMBL" id="KAJ3651158.1"/>
    </source>
</evidence>
<feature type="compositionally biased region" description="Basic residues" evidence="1">
    <location>
        <begin position="69"/>
        <end position="90"/>
    </location>
</feature>
<proteinExistence type="predicted"/>
<sequence length="99" mass="11535">MILYKSQESRPPNTRNTSKRIRSSRPEHAAITNHEISQFIKLQTSKNTKRALKGFPPTRPSTPTTLFKLNRHASSRFHRTNSRRGRRRRGLKDGEKRGL</sequence>
<name>A0AA38MCA0_9CUCU</name>
<dbReference type="EMBL" id="JALNTZ010000005">
    <property type="protein sequence ID" value="KAJ3651158.1"/>
    <property type="molecule type" value="Genomic_DNA"/>
</dbReference>
<evidence type="ECO:0000256" key="1">
    <source>
        <dbReference type="SAM" id="MobiDB-lite"/>
    </source>
</evidence>
<feature type="region of interest" description="Disordered" evidence="1">
    <location>
        <begin position="44"/>
        <end position="99"/>
    </location>
</feature>